<dbReference type="AlphaFoldDB" id="A0A1L9T9V0"/>
<gene>
    <name evidence="1" type="ORF">ASPSYDRAFT_34163</name>
</gene>
<evidence type="ECO:0000313" key="2">
    <source>
        <dbReference type="Proteomes" id="UP000184356"/>
    </source>
</evidence>
<dbReference type="Proteomes" id="UP000184356">
    <property type="component" value="Unassembled WGS sequence"/>
</dbReference>
<organism evidence="1 2">
    <name type="scientific">Aspergillus sydowii CBS 593.65</name>
    <dbReference type="NCBI Taxonomy" id="1036612"/>
    <lineage>
        <taxon>Eukaryota</taxon>
        <taxon>Fungi</taxon>
        <taxon>Dikarya</taxon>
        <taxon>Ascomycota</taxon>
        <taxon>Pezizomycotina</taxon>
        <taxon>Eurotiomycetes</taxon>
        <taxon>Eurotiomycetidae</taxon>
        <taxon>Eurotiales</taxon>
        <taxon>Aspergillaceae</taxon>
        <taxon>Aspergillus</taxon>
        <taxon>Aspergillus subgen. Nidulantes</taxon>
    </lineage>
</organism>
<dbReference type="OrthoDB" id="10320877at2759"/>
<reference evidence="2" key="1">
    <citation type="journal article" date="2017" name="Genome Biol.">
        <title>Comparative genomics reveals high biological diversity and specific adaptations in the industrially and medically important fungal genus Aspergillus.</title>
        <authorList>
            <person name="de Vries R.P."/>
            <person name="Riley R."/>
            <person name="Wiebenga A."/>
            <person name="Aguilar-Osorio G."/>
            <person name="Amillis S."/>
            <person name="Uchima C.A."/>
            <person name="Anderluh G."/>
            <person name="Asadollahi M."/>
            <person name="Askin M."/>
            <person name="Barry K."/>
            <person name="Battaglia E."/>
            <person name="Bayram O."/>
            <person name="Benocci T."/>
            <person name="Braus-Stromeyer S.A."/>
            <person name="Caldana C."/>
            <person name="Canovas D."/>
            <person name="Cerqueira G.C."/>
            <person name="Chen F."/>
            <person name="Chen W."/>
            <person name="Choi C."/>
            <person name="Clum A."/>
            <person name="Dos Santos R.A."/>
            <person name="Damasio A.R."/>
            <person name="Diallinas G."/>
            <person name="Emri T."/>
            <person name="Fekete E."/>
            <person name="Flipphi M."/>
            <person name="Freyberg S."/>
            <person name="Gallo A."/>
            <person name="Gournas C."/>
            <person name="Habgood R."/>
            <person name="Hainaut M."/>
            <person name="Harispe M.L."/>
            <person name="Henrissat B."/>
            <person name="Hilden K.S."/>
            <person name="Hope R."/>
            <person name="Hossain A."/>
            <person name="Karabika E."/>
            <person name="Karaffa L."/>
            <person name="Karanyi Z."/>
            <person name="Krasevec N."/>
            <person name="Kuo A."/>
            <person name="Kusch H."/>
            <person name="LaButti K."/>
            <person name="Lagendijk E.L."/>
            <person name="Lapidus A."/>
            <person name="Levasseur A."/>
            <person name="Lindquist E."/>
            <person name="Lipzen A."/>
            <person name="Logrieco A.F."/>
            <person name="MacCabe A."/>
            <person name="Maekelae M.R."/>
            <person name="Malavazi I."/>
            <person name="Melin P."/>
            <person name="Meyer V."/>
            <person name="Mielnichuk N."/>
            <person name="Miskei M."/>
            <person name="Molnar A.P."/>
            <person name="Mule G."/>
            <person name="Ngan C.Y."/>
            <person name="Orejas M."/>
            <person name="Orosz E."/>
            <person name="Ouedraogo J.P."/>
            <person name="Overkamp K.M."/>
            <person name="Park H.-S."/>
            <person name="Perrone G."/>
            <person name="Piumi F."/>
            <person name="Punt P.J."/>
            <person name="Ram A.F."/>
            <person name="Ramon A."/>
            <person name="Rauscher S."/>
            <person name="Record E."/>
            <person name="Riano-Pachon D.M."/>
            <person name="Robert V."/>
            <person name="Roehrig J."/>
            <person name="Ruller R."/>
            <person name="Salamov A."/>
            <person name="Salih N.S."/>
            <person name="Samson R.A."/>
            <person name="Sandor E."/>
            <person name="Sanguinetti M."/>
            <person name="Schuetze T."/>
            <person name="Sepcic K."/>
            <person name="Shelest E."/>
            <person name="Sherlock G."/>
            <person name="Sophianopoulou V."/>
            <person name="Squina F.M."/>
            <person name="Sun H."/>
            <person name="Susca A."/>
            <person name="Todd R.B."/>
            <person name="Tsang A."/>
            <person name="Unkles S.E."/>
            <person name="van de Wiele N."/>
            <person name="van Rossen-Uffink D."/>
            <person name="Oliveira J.V."/>
            <person name="Vesth T.C."/>
            <person name="Visser J."/>
            <person name="Yu J.-H."/>
            <person name="Zhou M."/>
            <person name="Andersen M.R."/>
            <person name="Archer D.B."/>
            <person name="Baker S.E."/>
            <person name="Benoit I."/>
            <person name="Brakhage A.A."/>
            <person name="Braus G.H."/>
            <person name="Fischer R."/>
            <person name="Frisvad J.C."/>
            <person name="Goldman G.H."/>
            <person name="Houbraken J."/>
            <person name="Oakley B."/>
            <person name="Pocsi I."/>
            <person name="Scazzocchio C."/>
            <person name="Seiboth B."/>
            <person name="vanKuyk P.A."/>
            <person name="Wortman J."/>
            <person name="Dyer P.S."/>
            <person name="Grigoriev I.V."/>
        </authorList>
    </citation>
    <scope>NUCLEOTIDE SEQUENCE [LARGE SCALE GENOMIC DNA]</scope>
    <source>
        <strain evidence="2">CBS 593.65</strain>
    </source>
</reference>
<evidence type="ECO:0000313" key="1">
    <source>
        <dbReference type="EMBL" id="OJJ56171.1"/>
    </source>
</evidence>
<name>A0A1L9T9V0_9EURO</name>
<dbReference type="EMBL" id="KV878591">
    <property type="protein sequence ID" value="OJJ56171.1"/>
    <property type="molecule type" value="Genomic_DNA"/>
</dbReference>
<accession>A0A1L9T9V0</accession>
<sequence>MPYIIKTLYNPSCVSTTKALRTIYTNSIYQQQKYCGHKGNTTTIKENYNDCKALNACRSPAPSDTSASVTPQVTYRVISDSRAKCSAATTPVQRGQRLCDLCPNAQCARKESGMSVSKTAISRSAASARRHGAPGNNTVAHNVSPYPASAPSGTITTWLTGSWIIRAKFHSHSSAVDSDVLQAAHALVELNTDWRQAEINRPMGVESLKHIKASGEEIRHAHECIQNPHRRRARKGKTQAAILARDRELAMEKYVRLIYKTVPPGENEAEAAFREIEDLMNQAPKELAEAVKAIRAVKDECHKLTGHDYWARY</sequence>
<keyword evidence="2" id="KW-1185">Reference proteome</keyword>
<dbReference type="VEuPathDB" id="FungiDB:ASPSYDRAFT_34163"/>
<dbReference type="RefSeq" id="XP_040699977.1">
    <property type="nucleotide sequence ID" value="XM_040845200.1"/>
</dbReference>
<proteinExistence type="predicted"/>
<protein>
    <submittedName>
        <fullName evidence="1">Uncharacterized protein</fullName>
    </submittedName>
</protein>
<dbReference type="GeneID" id="63761273"/>